<dbReference type="InterPro" id="IPR042001">
    <property type="entry name" value="Sortase_F"/>
</dbReference>
<dbReference type="EMBL" id="FODD01000020">
    <property type="protein sequence ID" value="SEO21558.1"/>
    <property type="molecule type" value="Genomic_DNA"/>
</dbReference>
<accession>A0A1H8MWD6</accession>
<organism evidence="3 4">
    <name type="scientific">Actinacidiphila rubida</name>
    <dbReference type="NCBI Taxonomy" id="310780"/>
    <lineage>
        <taxon>Bacteria</taxon>
        <taxon>Bacillati</taxon>
        <taxon>Actinomycetota</taxon>
        <taxon>Actinomycetes</taxon>
        <taxon>Kitasatosporales</taxon>
        <taxon>Streptomycetaceae</taxon>
        <taxon>Actinacidiphila</taxon>
    </lineage>
</organism>
<dbReference type="CDD" id="cd05829">
    <property type="entry name" value="Sortase_F"/>
    <property type="match status" value="1"/>
</dbReference>
<dbReference type="AlphaFoldDB" id="A0A1H8MWD6"/>
<dbReference type="SUPFAM" id="SSF63817">
    <property type="entry name" value="Sortase"/>
    <property type="match status" value="1"/>
</dbReference>
<gene>
    <name evidence="3" type="ORF">SAMN05216267_102034</name>
</gene>
<dbReference type="GO" id="GO:0016787">
    <property type="term" value="F:hydrolase activity"/>
    <property type="evidence" value="ECO:0007669"/>
    <property type="project" value="UniProtKB-KW"/>
</dbReference>
<dbReference type="InterPro" id="IPR005754">
    <property type="entry name" value="Sortase"/>
</dbReference>
<reference evidence="3 4" key="1">
    <citation type="submission" date="2016-10" db="EMBL/GenBank/DDBJ databases">
        <authorList>
            <person name="de Groot N.N."/>
        </authorList>
    </citation>
    <scope>NUCLEOTIDE SEQUENCE [LARGE SCALE GENOMIC DNA]</scope>
    <source>
        <strain evidence="3 4">CGMCC 4.2026</strain>
    </source>
</reference>
<evidence type="ECO:0000313" key="3">
    <source>
        <dbReference type="EMBL" id="SEO21558.1"/>
    </source>
</evidence>
<dbReference type="OrthoDB" id="525039at2"/>
<dbReference type="InterPro" id="IPR023365">
    <property type="entry name" value="Sortase_dom-sf"/>
</dbReference>
<sequence length="239" mass="24194">MRSHRPLTRAAVTVVAVAAIGAGGWLAVDGLHARNAPAPPAPPVPSAADALPVTTGSAPPDSAAPSRSPAPAPRTSTPAPRPPSAMADAPPVRIRIPRIGVDAPVMPLGADAAGHLQVPPAEKGELVGWYEGGPSPGAAGNAIMDGHVDTTRGPAVFYGLGALHKGATVLVTRADRSVAVFSVYAVEVYAKAAFPDQRVYGPTREPELRLLTCGGGYARATGYLGNVVVYARLTAAGQS</sequence>
<feature type="region of interest" description="Disordered" evidence="2">
    <location>
        <begin position="37"/>
        <end position="92"/>
    </location>
</feature>
<dbReference type="Gene3D" id="2.40.260.10">
    <property type="entry name" value="Sortase"/>
    <property type="match status" value="1"/>
</dbReference>
<proteinExistence type="predicted"/>
<dbReference type="RefSeq" id="WP_075017296.1">
    <property type="nucleotide sequence ID" value="NZ_FODD01000020.1"/>
</dbReference>
<name>A0A1H8MWD6_9ACTN</name>
<evidence type="ECO:0000313" key="4">
    <source>
        <dbReference type="Proteomes" id="UP000181951"/>
    </source>
</evidence>
<keyword evidence="4" id="KW-1185">Reference proteome</keyword>
<dbReference type="STRING" id="310780.SAMN05216267_102034"/>
<protein>
    <submittedName>
        <fullName evidence="3">Sortase family protein</fullName>
    </submittedName>
</protein>
<dbReference type="Pfam" id="PF04203">
    <property type="entry name" value="Sortase"/>
    <property type="match status" value="1"/>
</dbReference>
<evidence type="ECO:0000256" key="2">
    <source>
        <dbReference type="SAM" id="MobiDB-lite"/>
    </source>
</evidence>
<dbReference type="NCBIfam" id="NF033748">
    <property type="entry name" value="class_F_sortase"/>
    <property type="match status" value="1"/>
</dbReference>
<dbReference type="Proteomes" id="UP000181951">
    <property type="component" value="Unassembled WGS sequence"/>
</dbReference>
<feature type="compositionally biased region" description="Low complexity" evidence="2">
    <location>
        <begin position="46"/>
        <end position="78"/>
    </location>
</feature>
<keyword evidence="1" id="KW-0378">Hydrolase</keyword>
<evidence type="ECO:0000256" key="1">
    <source>
        <dbReference type="ARBA" id="ARBA00022801"/>
    </source>
</evidence>